<feature type="domain" description="AMP-dependent synthetase/ligase" evidence="5">
    <location>
        <begin position="64"/>
        <end position="288"/>
    </location>
</feature>
<dbReference type="InterPro" id="IPR051087">
    <property type="entry name" value="Mitochondrial_ACSM"/>
</dbReference>
<evidence type="ECO:0000259" key="5">
    <source>
        <dbReference type="Pfam" id="PF00501"/>
    </source>
</evidence>
<dbReference type="PANTHER" id="PTHR43605:SF10">
    <property type="entry name" value="ACYL-COA SYNTHETASE MEDIUM CHAIN FAMILY MEMBER 3"/>
    <property type="match status" value="1"/>
</dbReference>
<dbReference type="PANTHER" id="PTHR43605">
    <property type="entry name" value="ACYL-COENZYME A SYNTHETASE"/>
    <property type="match status" value="1"/>
</dbReference>
<comment type="caution">
    <text evidence="6">The sequence shown here is derived from an EMBL/GenBank/DDBJ whole genome shotgun (WGS) entry which is preliminary data.</text>
</comment>
<accession>A0ABW9B7H9</accession>
<sequence length="314" mass="34732">MFYAKQSNAKKNNDATSDDRQRYETWYRNYRWHVPEHYNVARDVCDKHDPHKLAMILTGASLADRFVYWGEIQTLANRFANAIAAQGVRPGDRVAVLMSASVEAAAAIIGVLKLGAIGVPMATLWSDDSLTYRLLNAQVALLIVDDANATRALDGTRLTLRYEATAINAFASTFDTADTSPDDPALIYFTSGSTGKPKGVVAPHRGLIGHNEFEVCQDLREGERSYWMGDWAWGVYKVLGPWRYGAVNLVHVSSKRYDPDGLLAALSRHAVTNVFLNPSGLRLMMKNRARCRLPVPPGVSDLLQRERAPGPGRG</sequence>
<evidence type="ECO:0000256" key="1">
    <source>
        <dbReference type="ARBA" id="ARBA00006432"/>
    </source>
</evidence>
<dbReference type="Gene3D" id="3.40.50.12780">
    <property type="entry name" value="N-terminal domain of ligase-like"/>
    <property type="match status" value="1"/>
</dbReference>
<name>A0ABW9B7H9_9BURK</name>
<evidence type="ECO:0000313" key="7">
    <source>
        <dbReference type="Proteomes" id="UP001629230"/>
    </source>
</evidence>
<dbReference type="SUPFAM" id="SSF56801">
    <property type="entry name" value="Acetyl-CoA synthetase-like"/>
    <property type="match status" value="1"/>
</dbReference>
<dbReference type="RefSeq" id="WP_408183428.1">
    <property type="nucleotide sequence ID" value="NZ_JAQQEZ010000100.1"/>
</dbReference>
<dbReference type="InterPro" id="IPR042099">
    <property type="entry name" value="ANL_N_sf"/>
</dbReference>
<keyword evidence="4" id="KW-0067">ATP-binding</keyword>
<keyword evidence="2" id="KW-0436">Ligase</keyword>
<organism evidence="6 7">
    <name type="scientific">Paraburkholderia dipogonis</name>
    <dbReference type="NCBI Taxonomy" id="1211383"/>
    <lineage>
        <taxon>Bacteria</taxon>
        <taxon>Pseudomonadati</taxon>
        <taxon>Pseudomonadota</taxon>
        <taxon>Betaproteobacteria</taxon>
        <taxon>Burkholderiales</taxon>
        <taxon>Burkholderiaceae</taxon>
        <taxon>Paraburkholderia</taxon>
    </lineage>
</organism>
<evidence type="ECO:0000256" key="2">
    <source>
        <dbReference type="ARBA" id="ARBA00022598"/>
    </source>
</evidence>
<dbReference type="InterPro" id="IPR000873">
    <property type="entry name" value="AMP-dep_synth/lig_dom"/>
</dbReference>
<gene>
    <name evidence="6" type="ORF">PQR57_46900</name>
</gene>
<keyword evidence="7" id="KW-1185">Reference proteome</keyword>
<dbReference type="InterPro" id="IPR020845">
    <property type="entry name" value="AMP-binding_CS"/>
</dbReference>
<evidence type="ECO:0000256" key="3">
    <source>
        <dbReference type="ARBA" id="ARBA00022741"/>
    </source>
</evidence>
<keyword evidence="3" id="KW-0547">Nucleotide-binding</keyword>
<evidence type="ECO:0000313" key="6">
    <source>
        <dbReference type="EMBL" id="MFM0008414.1"/>
    </source>
</evidence>
<dbReference type="EMBL" id="JAQQEZ010000100">
    <property type="protein sequence ID" value="MFM0008414.1"/>
    <property type="molecule type" value="Genomic_DNA"/>
</dbReference>
<dbReference type="PROSITE" id="PS00455">
    <property type="entry name" value="AMP_BINDING"/>
    <property type="match status" value="1"/>
</dbReference>
<dbReference type="Pfam" id="PF00501">
    <property type="entry name" value="AMP-binding"/>
    <property type="match status" value="1"/>
</dbReference>
<comment type="similarity">
    <text evidence="1">Belongs to the ATP-dependent AMP-binding enzyme family.</text>
</comment>
<reference evidence="6 7" key="1">
    <citation type="journal article" date="2024" name="Chem. Sci.">
        <title>Discovery of megapolipeptins by genome mining of a Burkholderiales bacteria collection.</title>
        <authorList>
            <person name="Paulo B.S."/>
            <person name="Recchia M.J.J."/>
            <person name="Lee S."/>
            <person name="Fergusson C.H."/>
            <person name="Romanowski S.B."/>
            <person name="Hernandez A."/>
            <person name="Krull N."/>
            <person name="Liu D.Y."/>
            <person name="Cavanagh H."/>
            <person name="Bos A."/>
            <person name="Gray C.A."/>
            <person name="Murphy B.T."/>
            <person name="Linington R.G."/>
            <person name="Eustaquio A.S."/>
        </authorList>
    </citation>
    <scope>NUCLEOTIDE SEQUENCE [LARGE SCALE GENOMIC DNA]</scope>
    <source>
        <strain evidence="6 7">RL17-350-BIC-A</strain>
    </source>
</reference>
<dbReference type="Proteomes" id="UP001629230">
    <property type="component" value="Unassembled WGS sequence"/>
</dbReference>
<protein>
    <submittedName>
        <fullName evidence="6">AMP-binding protein</fullName>
    </submittedName>
</protein>
<evidence type="ECO:0000256" key="4">
    <source>
        <dbReference type="ARBA" id="ARBA00022840"/>
    </source>
</evidence>
<proteinExistence type="inferred from homology"/>